<name>A0AAD9J7E4_9ANNE</name>
<dbReference type="AlphaFoldDB" id="A0AAD9J7E4"/>
<proteinExistence type="predicted"/>
<keyword evidence="2" id="KW-1185">Reference proteome</keyword>
<sequence length="221" mass="25391">MECRILNLPCNCSVSGDPVISTFDHAILLIMREQKTLISRWAADPLEACKFQLRVVTQKEIGAIEGNIYIEWLGFGFNVFPGKNKKKMLRNVLIGQNLTHIKIRGHGYDGAEIYALPYTYADNGIYVHISSDDEIDLISTSATSTETTRWWECVATVTASVPMISELVRTRPVPQRLRRQMTSSLKYRTAARKENTKDSDMWVALRYKIHRKTWYTIRCID</sequence>
<comment type="caution">
    <text evidence="1">The sequence shown here is derived from an EMBL/GenBank/DDBJ whole genome shotgun (WGS) entry which is preliminary data.</text>
</comment>
<evidence type="ECO:0000313" key="1">
    <source>
        <dbReference type="EMBL" id="KAK2147240.1"/>
    </source>
</evidence>
<dbReference type="EMBL" id="JAODUP010000562">
    <property type="protein sequence ID" value="KAK2147240.1"/>
    <property type="molecule type" value="Genomic_DNA"/>
</dbReference>
<gene>
    <name evidence="1" type="ORF">LSH36_562g00010</name>
</gene>
<dbReference type="Proteomes" id="UP001208570">
    <property type="component" value="Unassembled WGS sequence"/>
</dbReference>
<organism evidence="1 2">
    <name type="scientific">Paralvinella palmiformis</name>
    <dbReference type="NCBI Taxonomy" id="53620"/>
    <lineage>
        <taxon>Eukaryota</taxon>
        <taxon>Metazoa</taxon>
        <taxon>Spiralia</taxon>
        <taxon>Lophotrochozoa</taxon>
        <taxon>Annelida</taxon>
        <taxon>Polychaeta</taxon>
        <taxon>Sedentaria</taxon>
        <taxon>Canalipalpata</taxon>
        <taxon>Terebellida</taxon>
        <taxon>Terebelliformia</taxon>
        <taxon>Alvinellidae</taxon>
        <taxon>Paralvinella</taxon>
    </lineage>
</organism>
<accession>A0AAD9J7E4</accession>
<protein>
    <submittedName>
        <fullName evidence="1">Uncharacterized protein</fullName>
    </submittedName>
</protein>
<reference evidence="1" key="1">
    <citation type="journal article" date="2023" name="Mol. Biol. Evol.">
        <title>Third-Generation Sequencing Reveals the Adaptive Role of the Epigenome in Three Deep-Sea Polychaetes.</title>
        <authorList>
            <person name="Perez M."/>
            <person name="Aroh O."/>
            <person name="Sun Y."/>
            <person name="Lan Y."/>
            <person name="Juniper S.K."/>
            <person name="Young C.R."/>
            <person name="Angers B."/>
            <person name="Qian P.Y."/>
        </authorList>
    </citation>
    <scope>NUCLEOTIDE SEQUENCE</scope>
    <source>
        <strain evidence="1">P08H-3</strain>
    </source>
</reference>
<evidence type="ECO:0000313" key="2">
    <source>
        <dbReference type="Proteomes" id="UP001208570"/>
    </source>
</evidence>